<protein>
    <submittedName>
        <fullName evidence="1">Uncharacterized protein</fullName>
    </submittedName>
</protein>
<evidence type="ECO:0000313" key="2">
    <source>
        <dbReference type="Proteomes" id="UP000292095"/>
    </source>
</evidence>
<reference evidence="1 2" key="1">
    <citation type="submission" date="2017-12" db="EMBL/GenBank/DDBJ databases">
        <title>Population genomics insights into the ecological differentiation and adaptive evolution in streptomycetes.</title>
        <authorList>
            <person name="Li Y."/>
            <person name="Huang Y."/>
        </authorList>
    </citation>
    <scope>NUCLEOTIDE SEQUENCE [LARGE SCALE GENOMIC DNA]</scope>
    <source>
        <strain evidence="1 2">FXJ.2339</strain>
    </source>
</reference>
<organism evidence="1 2">
    <name type="scientific">Streptomyces albidoflavus</name>
    <dbReference type="NCBI Taxonomy" id="1886"/>
    <lineage>
        <taxon>Bacteria</taxon>
        <taxon>Bacillati</taxon>
        <taxon>Actinomycetota</taxon>
        <taxon>Actinomycetes</taxon>
        <taxon>Kitasatosporales</taxon>
        <taxon>Streptomycetaceae</taxon>
        <taxon>Streptomyces</taxon>
        <taxon>Streptomyces albidoflavus group</taxon>
    </lineage>
</organism>
<gene>
    <name evidence="1" type="ORF">C0Q91_03055</name>
</gene>
<dbReference type="EMBL" id="PKLK01000002">
    <property type="protein sequence ID" value="RZE45919.1"/>
    <property type="molecule type" value="Genomic_DNA"/>
</dbReference>
<evidence type="ECO:0000313" key="1">
    <source>
        <dbReference type="EMBL" id="RZE45919.1"/>
    </source>
</evidence>
<dbReference type="AlphaFoldDB" id="A0AB37XJT5"/>
<accession>A0AB37XJT5</accession>
<dbReference type="Proteomes" id="UP000292095">
    <property type="component" value="Unassembled WGS sequence"/>
</dbReference>
<comment type="caution">
    <text evidence="1">The sequence shown here is derived from an EMBL/GenBank/DDBJ whole genome shotgun (WGS) entry which is preliminary data.</text>
</comment>
<name>A0AB37XJT5_9ACTN</name>
<proteinExistence type="predicted"/>
<sequence length="87" mass="9275">MWSGADPFSHSAVGTRSHTWTGISAGTLHLSTKTTANSPVANPAATRWHAADAETRCDKIATTKPGCATYFPTRVMNFDETPVTRGP</sequence>